<sequence length="505" mass="56767">MSSRLVRRAMSVEVQPTELPEGRSFVIETNKRRGLEQPGAWSKRSKPSSEGSPDNATARYGVAFSEVAIPPLPPSCHRVPWLDDEVAIPSPDQRIAWTPLPDLPAARDAGLRAGTRSASEPASPLAPIVPDARLQLVVDSIQQMVPQPPKLHADVATPPETSSTSPGFPRGTPEGLAVYGDISTQIPEEIFPLAAQLQQLHVSRDCPATDGVQCECEMVRAQLWTASTVQLSDPADAVVDKLNAFHRMLMGFVGDYIATTWPAFDRRFGEGDAKQDGPPTQPSREEWVRVTRIFYLHEICQREMVHRRRLIARGARLRGFVRWSVNETLDAVWRGWLLRLTVWEAEQLVCVASYLRGVFAGFQHELDREHLHRVEDGRRRLCVGADDQGMALLHRARGSADEEELGRVLEVADRAYIWQITNQHLLNFLRTVGGHRSSMLYKDNYFRDPASGANSAWRWALGRGETRVFAGRERTADARAWGYVFMDRERLIKYRVLESPFVRAA</sequence>
<dbReference type="GeneID" id="37078971"/>
<proteinExistence type="predicted"/>
<reference evidence="2 3" key="1">
    <citation type="submission" date="2016-12" db="EMBL/GenBank/DDBJ databases">
        <title>The genomes of Aspergillus section Nigri reveals drivers in fungal speciation.</title>
        <authorList>
            <consortium name="DOE Joint Genome Institute"/>
            <person name="Vesth T.C."/>
            <person name="Nybo J."/>
            <person name="Theobald S."/>
            <person name="Brandl J."/>
            <person name="Frisvad J.C."/>
            <person name="Nielsen K.F."/>
            <person name="Lyhne E.K."/>
            <person name="Kogle M.E."/>
            <person name="Kuo A."/>
            <person name="Riley R."/>
            <person name="Clum A."/>
            <person name="Nolan M."/>
            <person name="Lipzen A."/>
            <person name="Salamov A."/>
            <person name="Henrissat B."/>
            <person name="Wiebenga A."/>
            <person name="De Vries R.P."/>
            <person name="Grigoriev I.V."/>
            <person name="Mortensen U.H."/>
            <person name="Andersen M.R."/>
            <person name="Baker S.E."/>
        </authorList>
    </citation>
    <scope>NUCLEOTIDE SEQUENCE [LARGE SCALE GENOMIC DNA]</scope>
    <source>
        <strain evidence="2 3">JOP 1030-1</strain>
    </source>
</reference>
<evidence type="ECO:0000313" key="3">
    <source>
        <dbReference type="Proteomes" id="UP000248349"/>
    </source>
</evidence>
<feature type="region of interest" description="Disordered" evidence="1">
    <location>
        <begin position="1"/>
        <end position="57"/>
    </location>
</feature>
<gene>
    <name evidence="2" type="ORF">BP01DRAFT_387439</name>
</gene>
<name>A0A318ZY64_9EURO</name>
<organism evidence="2 3">
    <name type="scientific">Aspergillus saccharolyticus JOP 1030-1</name>
    <dbReference type="NCBI Taxonomy" id="1450539"/>
    <lineage>
        <taxon>Eukaryota</taxon>
        <taxon>Fungi</taxon>
        <taxon>Dikarya</taxon>
        <taxon>Ascomycota</taxon>
        <taxon>Pezizomycotina</taxon>
        <taxon>Eurotiomycetes</taxon>
        <taxon>Eurotiomycetidae</taxon>
        <taxon>Eurotiales</taxon>
        <taxon>Aspergillaceae</taxon>
        <taxon>Aspergillus</taxon>
        <taxon>Aspergillus subgen. Circumdati</taxon>
    </lineage>
</organism>
<evidence type="ECO:0000313" key="2">
    <source>
        <dbReference type="EMBL" id="PYH40332.1"/>
    </source>
</evidence>
<protein>
    <submittedName>
        <fullName evidence="2">Uncharacterized protein</fullName>
    </submittedName>
</protein>
<accession>A0A318ZY64</accession>
<dbReference type="EMBL" id="KZ821289">
    <property type="protein sequence ID" value="PYH40332.1"/>
    <property type="molecule type" value="Genomic_DNA"/>
</dbReference>
<dbReference type="OrthoDB" id="4466435at2759"/>
<dbReference type="AlphaFoldDB" id="A0A318ZY64"/>
<dbReference type="RefSeq" id="XP_025426314.1">
    <property type="nucleotide sequence ID" value="XM_025577742.1"/>
</dbReference>
<evidence type="ECO:0000256" key="1">
    <source>
        <dbReference type="SAM" id="MobiDB-lite"/>
    </source>
</evidence>
<dbReference type="Proteomes" id="UP000248349">
    <property type="component" value="Unassembled WGS sequence"/>
</dbReference>
<feature type="region of interest" description="Disordered" evidence="1">
    <location>
        <begin position="151"/>
        <end position="171"/>
    </location>
</feature>
<keyword evidence="3" id="KW-1185">Reference proteome</keyword>